<dbReference type="GO" id="GO:0003746">
    <property type="term" value="F:translation elongation factor activity"/>
    <property type="evidence" value="ECO:0007669"/>
    <property type="project" value="InterPro"/>
</dbReference>
<dbReference type="SMART" id="SM00838">
    <property type="entry name" value="EFG_C"/>
    <property type="match status" value="1"/>
</dbReference>
<dbReference type="InterPro" id="IPR005517">
    <property type="entry name" value="Transl_elong_EFG/EF2_IV"/>
</dbReference>
<evidence type="ECO:0000259" key="4">
    <source>
        <dbReference type="SMART" id="SM00889"/>
    </source>
</evidence>
<dbReference type="AlphaFoldDB" id="A0A0F8X5M8"/>
<evidence type="ECO:0000256" key="2">
    <source>
        <dbReference type="ARBA" id="ARBA00023134"/>
    </source>
</evidence>
<dbReference type="PANTHER" id="PTHR43261">
    <property type="entry name" value="TRANSLATION ELONGATION FACTOR G-RELATED"/>
    <property type="match status" value="1"/>
</dbReference>
<accession>A0A0F8X5M8</accession>
<reference evidence="5" key="1">
    <citation type="journal article" date="2015" name="Nature">
        <title>Complex archaea that bridge the gap between prokaryotes and eukaryotes.</title>
        <authorList>
            <person name="Spang A."/>
            <person name="Saw J.H."/>
            <person name="Jorgensen S.L."/>
            <person name="Zaremba-Niedzwiedzka K."/>
            <person name="Martijn J."/>
            <person name="Lind A.E."/>
            <person name="van Eijk R."/>
            <person name="Schleper C."/>
            <person name="Guy L."/>
            <person name="Ettema T.J."/>
        </authorList>
    </citation>
    <scope>NUCLEOTIDE SEQUENCE</scope>
</reference>
<evidence type="ECO:0000256" key="1">
    <source>
        <dbReference type="ARBA" id="ARBA00022741"/>
    </source>
</evidence>
<evidence type="ECO:0000259" key="3">
    <source>
        <dbReference type="SMART" id="SM00838"/>
    </source>
</evidence>
<sequence>KKQTGGHGQFARVAVKVEPLPRGAGREFENKTVGGVVPKQYVGSVEKGVTEAMLEGVLAHYPLVDLKATLYDGKEHPVDSSDIAFKIAASMALKNGAQDAKPVLLEPIMNMQITIPEANTGDVISDLNGKRARVLGMTPQGTMTTIEAEAPLAEVQRYSADMRSMTQGRGQFTMSFSRYEEVPAHAAQKVIEAAEKEREAAKV</sequence>
<proteinExistence type="predicted"/>
<dbReference type="PANTHER" id="PTHR43261:SF6">
    <property type="entry name" value="ELONGATION FACTOR G-LIKE PROTEIN"/>
    <property type="match status" value="1"/>
</dbReference>
<feature type="domain" description="Elongation factor EFG" evidence="3">
    <location>
        <begin position="103"/>
        <end position="190"/>
    </location>
</feature>
<dbReference type="FunFam" id="3.30.70.240:FF:000001">
    <property type="entry name" value="Elongation factor G"/>
    <property type="match status" value="1"/>
</dbReference>
<dbReference type="Pfam" id="PF03764">
    <property type="entry name" value="EFG_IV"/>
    <property type="match status" value="1"/>
</dbReference>
<gene>
    <name evidence="5" type="ORF">LCGC14_3066430</name>
</gene>
<feature type="non-terminal residue" evidence="5">
    <location>
        <position position="1"/>
    </location>
</feature>
<dbReference type="InterPro" id="IPR000640">
    <property type="entry name" value="EFG_V-like"/>
</dbReference>
<dbReference type="InterPro" id="IPR020568">
    <property type="entry name" value="Ribosomal_Su5_D2-typ_SF"/>
</dbReference>
<dbReference type="GO" id="GO:0005525">
    <property type="term" value="F:GTP binding"/>
    <property type="evidence" value="ECO:0007669"/>
    <property type="project" value="UniProtKB-KW"/>
</dbReference>
<dbReference type="Pfam" id="PF00679">
    <property type="entry name" value="EFG_C"/>
    <property type="match status" value="1"/>
</dbReference>
<protein>
    <recommendedName>
        <fullName evidence="6">Elongation factor EFG domain-containing protein</fullName>
    </recommendedName>
</protein>
<evidence type="ECO:0008006" key="6">
    <source>
        <dbReference type="Google" id="ProtNLM"/>
    </source>
</evidence>
<dbReference type="InterPro" id="IPR014721">
    <property type="entry name" value="Ribsml_uS5_D2-typ_fold_subgr"/>
</dbReference>
<feature type="domain" description="Translation elongation factor EFG/EF2" evidence="4">
    <location>
        <begin position="1"/>
        <end position="101"/>
    </location>
</feature>
<dbReference type="InterPro" id="IPR035649">
    <property type="entry name" value="EFG_V"/>
</dbReference>
<comment type="caution">
    <text evidence="5">The sequence shown here is derived from an EMBL/GenBank/DDBJ whole genome shotgun (WGS) entry which is preliminary data.</text>
</comment>
<keyword evidence="2" id="KW-0342">GTP-binding</keyword>
<dbReference type="SMART" id="SM00889">
    <property type="entry name" value="EFG_IV"/>
    <property type="match status" value="1"/>
</dbReference>
<dbReference type="FunFam" id="3.30.230.10:FF:000003">
    <property type="entry name" value="Elongation factor G"/>
    <property type="match status" value="1"/>
</dbReference>
<dbReference type="CDD" id="cd01434">
    <property type="entry name" value="EFG_mtEFG1_IV"/>
    <property type="match status" value="1"/>
</dbReference>
<name>A0A0F8X5M8_9ZZZZ</name>
<dbReference type="InterPro" id="IPR035647">
    <property type="entry name" value="EFG_III/V"/>
</dbReference>
<keyword evidence="1" id="KW-0547">Nucleotide-binding</keyword>
<dbReference type="InterPro" id="IPR047872">
    <property type="entry name" value="EFG_IV"/>
</dbReference>
<dbReference type="CDD" id="cd03713">
    <property type="entry name" value="EFG_mtEFG_C"/>
    <property type="match status" value="1"/>
</dbReference>
<evidence type="ECO:0000313" key="5">
    <source>
        <dbReference type="EMBL" id="KKK56250.1"/>
    </source>
</evidence>
<dbReference type="EMBL" id="LAZR01065088">
    <property type="protein sequence ID" value="KKK56250.1"/>
    <property type="molecule type" value="Genomic_DNA"/>
</dbReference>
<dbReference type="Gene3D" id="3.30.70.240">
    <property type="match status" value="1"/>
</dbReference>
<dbReference type="SUPFAM" id="SSF54980">
    <property type="entry name" value="EF-G C-terminal domain-like"/>
    <property type="match status" value="1"/>
</dbReference>
<organism evidence="5">
    <name type="scientific">marine sediment metagenome</name>
    <dbReference type="NCBI Taxonomy" id="412755"/>
    <lineage>
        <taxon>unclassified sequences</taxon>
        <taxon>metagenomes</taxon>
        <taxon>ecological metagenomes</taxon>
    </lineage>
</organism>
<dbReference type="GO" id="GO:0032790">
    <property type="term" value="P:ribosome disassembly"/>
    <property type="evidence" value="ECO:0007669"/>
    <property type="project" value="TreeGrafter"/>
</dbReference>
<dbReference type="Gene3D" id="3.30.230.10">
    <property type="match status" value="1"/>
</dbReference>
<dbReference type="SUPFAM" id="SSF54211">
    <property type="entry name" value="Ribosomal protein S5 domain 2-like"/>
    <property type="match status" value="1"/>
</dbReference>